<dbReference type="OrthoDB" id="2352933at2"/>
<dbReference type="SUPFAM" id="SSF50814">
    <property type="entry name" value="Lipocalins"/>
    <property type="match status" value="1"/>
</dbReference>
<evidence type="ECO:0008006" key="3">
    <source>
        <dbReference type="Google" id="ProtNLM"/>
    </source>
</evidence>
<name>V6J6L6_9BACL</name>
<dbReference type="InterPro" id="IPR015231">
    <property type="entry name" value="DUF1934"/>
</dbReference>
<protein>
    <recommendedName>
        <fullName evidence="3">DUF1934 domain-containing protein</fullName>
    </recommendedName>
</protein>
<dbReference type="Proteomes" id="UP000018296">
    <property type="component" value="Unassembled WGS sequence"/>
</dbReference>
<dbReference type="Pfam" id="PF09148">
    <property type="entry name" value="DUF1934"/>
    <property type="match status" value="1"/>
</dbReference>
<accession>V6J6L6</accession>
<evidence type="ECO:0000313" key="2">
    <source>
        <dbReference type="Proteomes" id="UP000018296"/>
    </source>
</evidence>
<dbReference type="STRING" id="1395513.P343_07230"/>
<organism evidence="1 2">
    <name type="scientific">Sporolactobacillus laevolacticus DSM 442</name>
    <dbReference type="NCBI Taxonomy" id="1395513"/>
    <lineage>
        <taxon>Bacteria</taxon>
        <taxon>Bacillati</taxon>
        <taxon>Bacillota</taxon>
        <taxon>Bacilli</taxon>
        <taxon>Bacillales</taxon>
        <taxon>Sporolactobacillaceae</taxon>
        <taxon>Sporolactobacillus</taxon>
    </lineage>
</organism>
<proteinExistence type="predicted"/>
<dbReference type="PATRIC" id="fig|1395513.3.peg.1469"/>
<dbReference type="EMBL" id="AWTC01000005">
    <property type="protein sequence ID" value="EST12414.1"/>
    <property type="molecule type" value="Genomic_DNA"/>
</dbReference>
<sequence>MKTRNAEIVFTSRMNGHGQSDQEQKTTAVLRGRIGVSGSSLYLSFSDKIADVGPADYTVRISGNEALILRKGALPMRQPLLLGTTMDGTYETAFGLMETKATAEKIETVSDSSGNSGSVHLVYELNMQGQSVGKLTLDYHYMVN</sequence>
<evidence type="ECO:0000313" key="1">
    <source>
        <dbReference type="EMBL" id="EST12414.1"/>
    </source>
</evidence>
<keyword evidence="2" id="KW-1185">Reference proteome</keyword>
<gene>
    <name evidence="1" type="ORF">P343_07230</name>
</gene>
<dbReference type="eggNOG" id="COG4506">
    <property type="taxonomic scope" value="Bacteria"/>
</dbReference>
<dbReference type="Gene3D" id="2.40.128.20">
    <property type="match status" value="1"/>
</dbReference>
<dbReference type="InterPro" id="IPR012674">
    <property type="entry name" value="Calycin"/>
</dbReference>
<comment type="caution">
    <text evidence="1">The sequence shown here is derived from an EMBL/GenBank/DDBJ whole genome shotgun (WGS) entry which is preliminary data.</text>
</comment>
<dbReference type="AlphaFoldDB" id="V6J6L6"/>
<reference evidence="1 2" key="1">
    <citation type="journal article" date="2013" name="Genome Announc.">
        <title>Genome Sequence of Sporolactobacillus laevolacticus DSM442, an Efficient Polymer-Grade D-Lactate Producer from Agricultural Waste Cottonseed as a Nitrogen Source.</title>
        <authorList>
            <person name="Wang H."/>
            <person name="Wang L."/>
            <person name="Ju J."/>
            <person name="Yu B."/>
            <person name="Ma Y."/>
        </authorList>
    </citation>
    <scope>NUCLEOTIDE SEQUENCE [LARGE SCALE GENOMIC DNA]</scope>
    <source>
        <strain evidence="1 2">DSM 442</strain>
    </source>
</reference>
<dbReference type="RefSeq" id="WP_023509721.1">
    <property type="nucleotide sequence ID" value="NZ_AWTC01000005.1"/>
</dbReference>